<gene>
    <name evidence="7" type="ORF">CCMP2556_LOCUS48755</name>
</gene>
<dbReference type="Pfam" id="PF01812">
    <property type="entry name" value="5-FTHF_cyc-lig"/>
    <property type="match status" value="1"/>
</dbReference>
<dbReference type="SUPFAM" id="SSF100950">
    <property type="entry name" value="NagB/RpiA/CoA transferase-like"/>
    <property type="match status" value="1"/>
</dbReference>
<evidence type="ECO:0000256" key="4">
    <source>
        <dbReference type="ARBA" id="ARBA00036539"/>
    </source>
</evidence>
<dbReference type="NCBIfam" id="TIGR02727">
    <property type="entry name" value="MTHFS_bact"/>
    <property type="match status" value="1"/>
</dbReference>
<dbReference type="PIRSF" id="PIRSF006806">
    <property type="entry name" value="FTHF_cligase"/>
    <property type="match status" value="1"/>
</dbReference>
<proteinExistence type="inferred from homology"/>
<accession>A0ABP0RTF7</accession>
<dbReference type="PANTHER" id="PTHR23407:SF1">
    <property type="entry name" value="5-FORMYLTETRAHYDROFOLATE CYCLO-LIGASE"/>
    <property type="match status" value="1"/>
</dbReference>
<dbReference type="EC" id="6.3.3.2" evidence="5 6"/>
<evidence type="ECO:0000256" key="2">
    <source>
        <dbReference type="ARBA" id="ARBA00022741"/>
    </source>
</evidence>
<evidence type="ECO:0000256" key="1">
    <source>
        <dbReference type="ARBA" id="ARBA00010638"/>
    </source>
</evidence>
<dbReference type="InterPro" id="IPR037171">
    <property type="entry name" value="NagB/RpiA_transferase-like"/>
</dbReference>
<keyword evidence="6" id="KW-0460">Magnesium</keyword>
<evidence type="ECO:0000313" key="8">
    <source>
        <dbReference type="Proteomes" id="UP001642484"/>
    </source>
</evidence>
<keyword evidence="3 6" id="KW-0067">ATP-binding</keyword>
<comment type="cofactor">
    <cofactor evidence="6">
        <name>Mg(2+)</name>
        <dbReference type="ChEBI" id="CHEBI:18420"/>
    </cofactor>
</comment>
<sequence length="230" mass="26137">MADLKTALRKQVRGRLKLLEDNELNRQSEAVCERLTRSRTWAASRSIGLFLAMPKGELRTTPILAAALSAGKRVYCPRVMKATESEAWMEFFEVRSLEEASTLPLSKWKIPEPPETFPRIEATDLDLLLVPAVALDLGRRRCGQGMGFYDRYIQRARRDRPPERLPLRTIGIGLLEQRQEEVPCEEHDELLDGAARPQELVTRAGAHFLHCFGSPSSVTAYATLDIHWQR</sequence>
<evidence type="ECO:0000256" key="6">
    <source>
        <dbReference type="RuleBase" id="RU361279"/>
    </source>
</evidence>
<dbReference type="InterPro" id="IPR024185">
    <property type="entry name" value="FTHF_cligase-like_sf"/>
</dbReference>
<evidence type="ECO:0000313" key="7">
    <source>
        <dbReference type="EMBL" id="CAK9103934.1"/>
    </source>
</evidence>
<comment type="catalytic activity">
    <reaction evidence="4 6">
        <text>(6S)-5-formyl-5,6,7,8-tetrahydrofolate + ATP = (6R)-5,10-methenyltetrahydrofolate + ADP + phosphate</text>
        <dbReference type="Rhea" id="RHEA:10488"/>
        <dbReference type="ChEBI" id="CHEBI:30616"/>
        <dbReference type="ChEBI" id="CHEBI:43474"/>
        <dbReference type="ChEBI" id="CHEBI:57455"/>
        <dbReference type="ChEBI" id="CHEBI:57457"/>
        <dbReference type="ChEBI" id="CHEBI:456216"/>
        <dbReference type="EC" id="6.3.3.2"/>
    </reaction>
</comment>
<evidence type="ECO:0000256" key="5">
    <source>
        <dbReference type="ARBA" id="ARBA00038966"/>
    </source>
</evidence>
<comment type="caution">
    <text evidence="7">The sequence shown here is derived from an EMBL/GenBank/DDBJ whole genome shotgun (WGS) entry which is preliminary data.</text>
</comment>
<protein>
    <recommendedName>
        <fullName evidence="5 6">5-formyltetrahydrofolate cyclo-ligase</fullName>
        <ecNumber evidence="5 6">6.3.3.2</ecNumber>
    </recommendedName>
</protein>
<keyword evidence="8" id="KW-1185">Reference proteome</keyword>
<dbReference type="EMBL" id="CAXAMN010026561">
    <property type="protein sequence ID" value="CAK9103934.1"/>
    <property type="molecule type" value="Genomic_DNA"/>
</dbReference>
<dbReference type="PANTHER" id="PTHR23407">
    <property type="entry name" value="ATPASE INHIBITOR/5-FORMYLTETRAHYDROFOLATE CYCLO-LIGASE"/>
    <property type="match status" value="1"/>
</dbReference>
<reference evidence="7 8" key="1">
    <citation type="submission" date="2024-02" db="EMBL/GenBank/DDBJ databases">
        <authorList>
            <person name="Chen Y."/>
            <person name="Shah S."/>
            <person name="Dougan E. K."/>
            <person name="Thang M."/>
            <person name="Chan C."/>
        </authorList>
    </citation>
    <scope>NUCLEOTIDE SEQUENCE [LARGE SCALE GENOMIC DNA]</scope>
</reference>
<keyword evidence="2 6" id="KW-0547">Nucleotide-binding</keyword>
<dbReference type="Gene3D" id="3.40.50.10420">
    <property type="entry name" value="NagB/RpiA/CoA transferase-like"/>
    <property type="match status" value="1"/>
</dbReference>
<dbReference type="InterPro" id="IPR002698">
    <property type="entry name" value="FTHF_cligase"/>
</dbReference>
<keyword evidence="6" id="KW-0479">Metal-binding</keyword>
<organism evidence="7 8">
    <name type="scientific">Durusdinium trenchii</name>
    <dbReference type="NCBI Taxonomy" id="1381693"/>
    <lineage>
        <taxon>Eukaryota</taxon>
        <taxon>Sar</taxon>
        <taxon>Alveolata</taxon>
        <taxon>Dinophyceae</taxon>
        <taxon>Suessiales</taxon>
        <taxon>Symbiodiniaceae</taxon>
        <taxon>Durusdinium</taxon>
    </lineage>
</organism>
<name>A0ABP0RTF7_9DINO</name>
<evidence type="ECO:0000256" key="3">
    <source>
        <dbReference type="ARBA" id="ARBA00022840"/>
    </source>
</evidence>
<dbReference type="Proteomes" id="UP001642484">
    <property type="component" value="Unassembled WGS sequence"/>
</dbReference>
<comment type="similarity">
    <text evidence="1 6">Belongs to the 5-formyltetrahydrofolate cyclo-ligase family.</text>
</comment>